<name>A0AAW4PFM0_9EURY</name>
<dbReference type="RefSeq" id="WP_220581379.1">
    <property type="nucleotide sequence ID" value="NZ_RKLT01000010.1"/>
</dbReference>
<accession>A0AAW4PFM0</accession>
<reference evidence="1 2" key="1">
    <citation type="submission" date="2021-06" db="EMBL/GenBank/DDBJ databases">
        <title>Halomicroarcula sp. a new haloarchaeum isolated from saline soil.</title>
        <authorList>
            <person name="Duran-Viseras A."/>
            <person name="Sanchez-Porro C."/>
            <person name="Ventosa A."/>
        </authorList>
    </citation>
    <scope>NUCLEOTIDE SEQUENCE [LARGE SCALE GENOMIC DNA]</scope>
    <source>
        <strain evidence="1 2">F27</strain>
    </source>
</reference>
<evidence type="ECO:0000313" key="2">
    <source>
        <dbReference type="Proteomes" id="UP001430455"/>
    </source>
</evidence>
<keyword evidence="2" id="KW-1185">Reference proteome</keyword>
<comment type="caution">
    <text evidence="1">The sequence shown here is derived from an EMBL/GenBank/DDBJ whole genome shotgun (WGS) entry which is preliminary data.</text>
</comment>
<organism evidence="1 2">
    <name type="scientific">Haloarcula nitratireducens</name>
    <dbReference type="NCBI Taxonomy" id="2487749"/>
    <lineage>
        <taxon>Archaea</taxon>
        <taxon>Methanobacteriati</taxon>
        <taxon>Methanobacteriota</taxon>
        <taxon>Stenosarchaea group</taxon>
        <taxon>Halobacteria</taxon>
        <taxon>Halobacteriales</taxon>
        <taxon>Haloarculaceae</taxon>
        <taxon>Haloarcula</taxon>
    </lineage>
</organism>
<dbReference type="AlphaFoldDB" id="A0AAW4PFM0"/>
<sequence length="83" mass="9057">MSCTVDDRKQIRRAARAIRDAVPTIAVDVVAPNASRHDAWTLDAVLRDRESVPPEVLRELALAGLTLQPVPSQAGYQHVVATM</sequence>
<evidence type="ECO:0000313" key="1">
    <source>
        <dbReference type="EMBL" id="MBX0296790.1"/>
    </source>
</evidence>
<dbReference type="EMBL" id="RKLT01000010">
    <property type="protein sequence ID" value="MBX0296790.1"/>
    <property type="molecule type" value="Genomic_DNA"/>
</dbReference>
<gene>
    <name evidence="1" type="ORF">EGH23_18080</name>
</gene>
<proteinExistence type="predicted"/>
<dbReference type="Proteomes" id="UP001430455">
    <property type="component" value="Unassembled WGS sequence"/>
</dbReference>
<protein>
    <submittedName>
        <fullName evidence="1">Uncharacterized protein</fullName>
    </submittedName>
</protein>